<comment type="similarity">
    <text evidence="1">Belongs to the ABC transporter superfamily.</text>
</comment>
<evidence type="ECO:0000256" key="1">
    <source>
        <dbReference type="ARBA" id="ARBA00005417"/>
    </source>
</evidence>
<dbReference type="PANTHER" id="PTHR42711:SF5">
    <property type="entry name" value="ABC TRANSPORTER ATP-BINDING PROTEIN NATA"/>
    <property type="match status" value="1"/>
</dbReference>
<reference evidence="6" key="1">
    <citation type="submission" date="2018-05" db="EMBL/GenBank/DDBJ databases">
        <authorList>
            <person name="Lanie J.A."/>
            <person name="Ng W.-L."/>
            <person name="Kazmierczak K.M."/>
            <person name="Andrzejewski T.M."/>
            <person name="Davidsen T.M."/>
            <person name="Wayne K.J."/>
            <person name="Tettelin H."/>
            <person name="Glass J.I."/>
            <person name="Rusch D."/>
            <person name="Podicherti R."/>
            <person name="Tsui H.-C.T."/>
            <person name="Winkler M.E."/>
        </authorList>
    </citation>
    <scope>NUCLEOTIDE SEQUENCE</scope>
</reference>
<evidence type="ECO:0000256" key="3">
    <source>
        <dbReference type="ARBA" id="ARBA00022741"/>
    </source>
</evidence>
<keyword evidence="2" id="KW-0813">Transport</keyword>
<dbReference type="InterPro" id="IPR003439">
    <property type="entry name" value="ABC_transporter-like_ATP-bd"/>
</dbReference>
<feature type="domain" description="ABC transporter" evidence="5">
    <location>
        <begin position="2"/>
        <end position="249"/>
    </location>
</feature>
<dbReference type="InterPro" id="IPR027417">
    <property type="entry name" value="P-loop_NTPase"/>
</dbReference>
<protein>
    <recommendedName>
        <fullName evidence="5">ABC transporter domain-containing protein</fullName>
    </recommendedName>
</protein>
<keyword evidence="4" id="KW-0067">ATP-binding</keyword>
<proteinExistence type="inferred from homology"/>
<dbReference type="InterPro" id="IPR003593">
    <property type="entry name" value="AAA+_ATPase"/>
</dbReference>
<dbReference type="SMART" id="SM00382">
    <property type="entry name" value="AAA"/>
    <property type="match status" value="1"/>
</dbReference>
<dbReference type="EMBL" id="UINC01003508">
    <property type="protein sequence ID" value="SVA06935.1"/>
    <property type="molecule type" value="Genomic_DNA"/>
</dbReference>
<gene>
    <name evidence="6" type="ORF">METZ01_LOCUS59789</name>
</gene>
<dbReference type="PANTHER" id="PTHR42711">
    <property type="entry name" value="ABC TRANSPORTER ATP-BINDING PROTEIN"/>
    <property type="match status" value="1"/>
</dbReference>
<dbReference type="GO" id="GO:0005524">
    <property type="term" value="F:ATP binding"/>
    <property type="evidence" value="ECO:0007669"/>
    <property type="project" value="UniProtKB-KW"/>
</dbReference>
<dbReference type="PROSITE" id="PS50893">
    <property type="entry name" value="ABC_TRANSPORTER_2"/>
    <property type="match status" value="1"/>
</dbReference>
<evidence type="ECO:0000256" key="4">
    <source>
        <dbReference type="ARBA" id="ARBA00022840"/>
    </source>
</evidence>
<sequence length="256" mass="29440">MIQVGHLSKDFRLTRRQRREHGPQYKNAKTIRAVDDVSFECKAGRVFGLIGPNGAGKTTTLRIISTMLKPSHGSVTVAGYDTLKQPQEVRRHIGFMTAQTALYDRLTPTEMVQYIADLYGMEMNHFEERREKIFSMLDMQNFSDRRIARLSSGMKQKTSIARTIIHDPDVVVFDEPTTGLDVMTARRIIELIRACREEGKTVIFSTHQMSEVKLLCDDLAIIHEGRLYFNGSRDQFENQMTEPTYEDEFVRLVEEA</sequence>
<keyword evidence="3" id="KW-0547">Nucleotide-binding</keyword>
<dbReference type="InterPro" id="IPR050763">
    <property type="entry name" value="ABC_transporter_ATP-binding"/>
</dbReference>
<accession>A0A381SSD1</accession>
<dbReference type="SUPFAM" id="SSF52540">
    <property type="entry name" value="P-loop containing nucleoside triphosphate hydrolases"/>
    <property type="match status" value="1"/>
</dbReference>
<dbReference type="GO" id="GO:0016887">
    <property type="term" value="F:ATP hydrolysis activity"/>
    <property type="evidence" value="ECO:0007669"/>
    <property type="project" value="InterPro"/>
</dbReference>
<evidence type="ECO:0000256" key="2">
    <source>
        <dbReference type="ARBA" id="ARBA00022448"/>
    </source>
</evidence>
<dbReference type="AlphaFoldDB" id="A0A381SSD1"/>
<evidence type="ECO:0000259" key="5">
    <source>
        <dbReference type="PROSITE" id="PS50893"/>
    </source>
</evidence>
<dbReference type="Gene3D" id="3.40.50.300">
    <property type="entry name" value="P-loop containing nucleotide triphosphate hydrolases"/>
    <property type="match status" value="1"/>
</dbReference>
<name>A0A381SSD1_9ZZZZ</name>
<evidence type="ECO:0000313" key="6">
    <source>
        <dbReference type="EMBL" id="SVA06935.1"/>
    </source>
</evidence>
<dbReference type="Pfam" id="PF00005">
    <property type="entry name" value="ABC_tran"/>
    <property type="match status" value="1"/>
</dbReference>
<organism evidence="6">
    <name type="scientific">marine metagenome</name>
    <dbReference type="NCBI Taxonomy" id="408172"/>
    <lineage>
        <taxon>unclassified sequences</taxon>
        <taxon>metagenomes</taxon>
        <taxon>ecological metagenomes</taxon>
    </lineage>
</organism>